<dbReference type="CDD" id="cd13877">
    <property type="entry name" value="CuRO_2_Fet3p_like"/>
    <property type="match status" value="1"/>
</dbReference>
<dbReference type="GO" id="GO:0004322">
    <property type="term" value="F:ferroxidase activity"/>
    <property type="evidence" value="ECO:0007669"/>
    <property type="project" value="TreeGrafter"/>
</dbReference>
<name>A0A0W0CF23_CANGB</name>
<dbReference type="GO" id="GO:0051321">
    <property type="term" value="P:meiotic cell cycle"/>
    <property type="evidence" value="ECO:0007669"/>
    <property type="project" value="EnsemblFungi"/>
</dbReference>
<evidence type="ECO:0000256" key="5">
    <source>
        <dbReference type="ARBA" id="ARBA00023002"/>
    </source>
</evidence>
<gene>
    <name evidence="14" type="ORF">AO440_003131</name>
</gene>
<dbReference type="InterPro" id="IPR008972">
    <property type="entry name" value="Cupredoxin"/>
</dbReference>
<evidence type="ECO:0000256" key="4">
    <source>
        <dbReference type="ARBA" id="ARBA00022723"/>
    </source>
</evidence>
<dbReference type="SUPFAM" id="SSF49503">
    <property type="entry name" value="Cupredoxins"/>
    <property type="match status" value="3"/>
</dbReference>
<evidence type="ECO:0000256" key="10">
    <source>
        <dbReference type="SAM" id="SignalP"/>
    </source>
</evidence>
<dbReference type="CDD" id="cd13864">
    <property type="entry name" value="CuRO_1_MCO_like_2"/>
    <property type="match status" value="1"/>
</dbReference>
<dbReference type="VEuPathDB" id="FungiDB:GWK60_J08327"/>
<reference evidence="14 15" key="1">
    <citation type="submission" date="2015-10" db="EMBL/GenBank/DDBJ databases">
        <title>Draft genomes sequences of Candida glabrata isolates 1A, 1B, 2A, 2B, 3A and 3B.</title>
        <authorList>
            <person name="Haavelsrud O.E."/>
            <person name="Gaustad P."/>
        </authorList>
    </citation>
    <scope>NUCLEOTIDE SEQUENCE [LARGE SCALE GENOMIC DNA]</scope>
    <source>
        <strain evidence="14">910700640</strain>
    </source>
</reference>
<evidence type="ECO:0000256" key="1">
    <source>
        <dbReference type="ARBA" id="ARBA00001935"/>
    </source>
</evidence>
<feature type="chain" id="PRO_5009807312" evidence="10">
    <location>
        <begin position="17"/>
        <end position="583"/>
    </location>
</feature>
<feature type="transmembrane region" description="Helical" evidence="9">
    <location>
        <begin position="563"/>
        <end position="581"/>
    </location>
</feature>
<sequence length="583" mass="66108">MLMYFWFLVNLYVCVASTTHELVFNVASATNRDGRRIISINGERDTYGPQIRVKSGDTINLKVVNNICSAEELVSMETDEQLREYCHTALHFHGLIGIGNELDGVPGITQDPIAPGEEFWYNITIPETICGTYWYHSHSSVQYGDGLRGVLLVDCDRYLTYLDRILATIDGDPSVLDTNGVMTLSDAKKKLRTGMTEQIITLSDWYNSWNLDINSKIVLSPDGTRDPRLDDSLINGKRSTFQVIDIPESTKYALIRFVNSGMSGTQIVNFPNHKIVVFETDGVLIKPYVLDTLSMAVGQRYSVIVVKGENEALQMINGCNKMMGYYAKQAWLASKHVAGTLTAETSIPRINSLPGLDKLEKYRDFQPVEDEVKGLEVAEKANTTVELSYDYYRDPEIKEKYGTGMFLLNGKALSDYFKEPIELPEGKGNVVDIVLNSVEHMRHPWHLHGHRFQVMSIGKGGEGKFDSREAQQKYREDMEYWETHPEQSPMFRDSINLPGRSFVVLRIRTSEPGDWLLHCHVDWHVSKGLGAMFRVKGNAKSDSTTEEATEYANPIKHNKTKVLLIYISIMVCVDILMYYTIMR</sequence>
<dbReference type="PANTHER" id="PTHR11709">
    <property type="entry name" value="MULTI-COPPER OXIDASE"/>
    <property type="match status" value="1"/>
</dbReference>
<comment type="similarity">
    <text evidence="2">Belongs to the multicopper oxidase family.</text>
</comment>
<dbReference type="InterPro" id="IPR011706">
    <property type="entry name" value="Cu-oxidase_C"/>
</dbReference>
<keyword evidence="3" id="KW-0410">Iron transport</keyword>
<evidence type="ECO:0000256" key="3">
    <source>
        <dbReference type="ARBA" id="ARBA00022496"/>
    </source>
</evidence>
<keyword evidence="8" id="KW-0813">Transport</keyword>
<dbReference type="PANTHER" id="PTHR11709:SF434">
    <property type="entry name" value="IRON TRANSPORT MULTICOPPER OXIDASE FET5-RELATED"/>
    <property type="match status" value="1"/>
</dbReference>
<feature type="domain" description="Plastocyanin-like" evidence="12">
    <location>
        <begin position="416"/>
        <end position="536"/>
    </location>
</feature>
<dbReference type="VEuPathDB" id="FungiDB:CAGL0J08481g"/>
<dbReference type="InterPro" id="IPR044130">
    <property type="entry name" value="CuRO_2_Fet3-like"/>
</dbReference>
<dbReference type="Pfam" id="PF07732">
    <property type="entry name" value="Cu-oxidase_3"/>
    <property type="match status" value="1"/>
</dbReference>
<dbReference type="InterPro" id="IPR002355">
    <property type="entry name" value="Cu_oxidase_Cu_BS"/>
</dbReference>
<comment type="caution">
    <text evidence="14">The sequence shown here is derived from an EMBL/GenBank/DDBJ whole genome shotgun (WGS) entry which is preliminary data.</text>
</comment>
<comment type="cofactor">
    <cofactor evidence="1">
        <name>Cu cation</name>
        <dbReference type="ChEBI" id="CHEBI:23378"/>
    </cofactor>
</comment>
<dbReference type="GO" id="GO:0005507">
    <property type="term" value="F:copper ion binding"/>
    <property type="evidence" value="ECO:0007669"/>
    <property type="project" value="InterPro"/>
</dbReference>
<protein>
    <submittedName>
        <fullName evidence="14">Putative multicopper oxidase GMC1</fullName>
    </submittedName>
</protein>
<dbReference type="PROSITE" id="PS00079">
    <property type="entry name" value="MULTICOPPER_OXIDASE1"/>
    <property type="match status" value="2"/>
</dbReference>
<dbReference type="VEuPathDB" id="FungiDB:GVI51_J08349"/>
<organism evidence="14 15">
    <name type="scientific">Candida glabrata</name>
    <name type="common">Yeast</name>
    <name type="synonym">Torulopsis glabrata</name>
    <dbReference type="NCBI Taxonomy" id="5478"/>
    <lineage>
        <taxon>Eukaryota</taxon>
        <taxon>Fungi</taxon>
        <taxon>Dikarya</taxon>
        <taxon>Ascomycota</taxon>
        <taxon>Saccharomycotina</taxon>
        <taxon>Saccharomycetes</taxon>
        <taxon>Saccharomycetales</taxon>
        <taxon>Saccharomycetaceae</taxon>
        <taxon>Nakaseomyces</taxon>
    </lineage>
</organism>
<keyword evidence="9" id="KW-0812">Transmembrane</keyword>
<keyword evidence="9" id="KW-1133">Transmembrane helix</keyword>
<keyword evidence="8" id="KW-0406">Ion transport</keyword>
<evidence type="ECO:0000256" key="8">
    <source>
        <dbReference type="ARBA" id="ARBA00023065"/>
    </source>
</evidence>
<dbReference type="Proteomes" id="UP000054886">
    <property type="component" value="Unassembled WGS sequence"/>
</dbReference>
<dbReference type="InterPro" id="IPR033138">
    <property type="entry name" value="Cu_oxidase_CS"/>
</dbReference>
<evidence type="ECO:0000259" key="13">
    <source>
        <dbReference type="Pfam" id="PF07732"/>
    </source>
</evidence>
<dbReference type="EMBL" id="LLZZ01000043">
    <property type="protein sequence ID" value="KTB11222.1"/>
    <property type="molecule type" value="Genomic_DNA"/>
</dbReference>
<evidence type="ECO:0000313" key="15">
    <source>
        <dbReference type="Proteomes" id="UP000054886"/>
    </source>
</evidence>
<keyword evidence="5" id="KW-0560">Oxidoreductase</keyword>
<evidence type="ECO:0000259" key="12">
    <source>
        <dbReference type="Pfam" id="PF07731"/>
    </source>
</evidence>
<dbReference type="InterPro" id="IPR001117">
    <property type="entry name" value="Cu-oxidase_2nd"/>
</dbReference>
<dbReference type="AlphaFoldDB" id="A0A0W0CF23"/>
<dbReference type="GO" id="GO:0000329">
    <property type="term" value="C:fungal-type vacuole membrane"/>
    <property type="evidence" value="ECO:0007669"/>
    <property type="project" value="TreeGrafter"/>
</dbReference>
<keyword evidence="10" id="KW-0732">Signal</keyword>
<dbReference type="Pfam" id="PF07731">
    <property type="entry name" value="Cu-oxidase_2"/>
    <property type="match status" value="1"/>
</dbReference>
<dbReference type="GO" id="GO:0070193">
    <property type="term" value="P:synaptonemal complex organization"/>
    <property type="evidence" value="ECO:0007669"/>
    <property type="project" value="EnsemblFungi"/>
</dbReference>
<keyword evidence="6" id="KW-0408">Iron</keyword>
<dbReference type="InterPro" id="IPR045087">
    <property type="entry name" value="Cu-oxidase_fam"/>
</dbReference>
<keyword evidence="7" id="KW-0186">Copper</keyword>
<feature type="domain" description="Plastocyanin-like" evidence="13">
    <location>
        <begin position="87"/>
        <end position="154"/>
    </location>
</feature>
<dbReference type="GO" id="GO:0033215">
    <property type="term" value="P:reductive iron assimilation"/>
    <property type="evidence" value="ECO:0007669"/>
    <property type="project" value="TreeGrafter"/>
</dbReference>
<dbReference type="Gene3D" id="2.60.40.420">
    <property type="entry name" value="Cupredoxins - blue copper proteins"/>
    <property type="match status" value="3"/>
</dbReference>
<feature type="domain" description="Plastocyanin-like" evidence="11">
    <location>
        <begin position="198"/>
        <end position="306"/>
    </location>
</feature>
<dbReference type="GO" id="GO:0010106">
    <property type="term" value="P:cellular response to iron ion starvation"/>
    <property type="evidence" value="ECO:0007669"/>
    <property type="project" value="TreeGrafter"/>
</dbReference>
<evidence type="ECO:0000313" key="14">
    <source>
        <dbReference type="EMBL" id="KTB11222.1"/>
    </source>
</evidence>
<evidence type="ECO:0000259" key="11">
    <source>
        <dbReference type="Pfam" id="PF00394"/>
    </source>
</evidence>
<evidence type="ECO:0000256" key="6">
    <source>
        <dbReference type="ARBA" id="ARBA00023004"/>
    </source>
</evidence>
<accession>A0A0W0CF23</accession>
<feature type="signal peptide" evidence="10">
    <location>
        <begin position="1"/>
        <end position="16"/>
    </location>
</feature>
<evidence type="ECO:0000256" key="7">
    <source>
        <dbReference type="ARBA" id="ARBA00023008"/>
    </source>
</evidence>
<evidence type="ECO:0000256" key="9">
    <source>
        <dbReference type="SAM" id="Phobius"/>
    </source>
</evidence>
<dbReference type="VEuPathDB" id="FungiDB:B1J91_J08481g"/>
<dbReference type="Pfam" id="PF00394">
    <property type="entry name" value="Cu-oxidase"/>
    <property type="match status" value="1"/>
</dbReference>
<dbReference type="InterPro" id="IPR011707">
    <property type="entry name" value="Cu-oxidase-like_N"/>
</dbReference>
<dbReference type="PROSITE" id="PS00080">
    <property type="entry name" value="MULTICOPPER_OXIDASE2"/>
    <property type="match status" value="1"/>
</dbReference>
<keyword evidence="4" id="KW-0479">Metal-binding</keyword>
<keyword evidence="9" id="KW-0472">Membrane</keyword>
<evidence type="ECO:0000256" key="2">
    <source>
        <dbReference type="ARBA" id="ARBA00010609"/>
    </source>
</evidence>
<proteinExistence type="inferred from homology"/>